<dbReference type="PROSITE" id="PS51419">
    <property type="entry name" value="RAB"/>
    <property type="match status" value="1"/>
</dbReference>
<accession>A0A433QH67</accession>
<evidence type="ECO:0000256" key="4">
    <source>
        <dbReference type="ARBA" id="ARBA00023289"/>
    </source>
</evidence>
<evidence type="ECO:0000256" key="3">
    <source>
        <dbReference type="ARBA" id="ARBA00023134"/>
    </source>
</evidence>
<evidence type="ECO:0000313" key="6">
    <source>
        <dbReference type="Proteomes" id="UP000274822"/>
    </source>
</evidence>
<dbReference type="PROSITE" id="PS51421">
    <property type="entry name" value="RAS"/>
    <property type="match status" value="1"/>
</dbReference>
<reference evidence="5 6" key="1">
    <citation type="journal article" date="2018" name="New Phytol.">
        <title>Phylogenomics of Endogonaceae and evolution of mycorrhizas within Mucoromycota.</title>
        <authorList>
            <person name="Chang Y."/>
            <person name="Desiro A."/>
            <person name="Na H."/>
            <person name="Sandor L."/>
            <person name="Lipzen A."/>
            <person name="Clum A."/>
            <person name="Barry K."/>
            <person name="Grigoriev I.V."/>
            <person name="Martin F.M."/>
            <person name="Stajich J.E."/>
            <person name="Smith M.E."/>
            <person name="Bonito G."/>
            <person name="Spatafora J.W."/>
        </authorList>
    </citation>
    <scope>NUCLEOTIDE SEQUENCE [LARGE SCALE GENOMIC DNA]</scope>
    <source>
        <strain evidence="5 6">AD002</strain>
    </source>
</reference>
<sequence length="171" mass="19002">MSHYVPSSSGSTLEAKVVILGSQGVGKTSLVVRYIEKTFSPNCTATIGASFMAKKLSVDNCKVRLQIWDTAGQERFRSMAPMYYRGAHAAILVYDITQEQSFLDMNSWVEDGMYFISIHPLPYRAQEEPDRLACDTRCRQQIRPFLHAPCCIAQTGARVCGAHPGFGNSRS</sequence>
<protein>
    <submittedName>
        <fullName evidence="5">Ras family-domain-containing protein</fullName>
    </submittedName>
</protein>
<evidence type="ECO:0000313" key="5">
    <source>
        <dbReference type="EMBL" id="RUS29142.1"/>
    </source>
</evidence>
<dbReference type="InterPro" id="IPR005225">
    <property type="entry name" value="Small_GTP-bd"/>
</dbReference>
<dbReference type="Proteomes" id="UP000274822">
    <property type="component" value="Unassembled WGS sequence"/>
</dbReference>
<dbReference type="FunFam" id="3.40.50.300:FF:001447">
    <property type="entry name" value="Ras-related protein Rab-1B"/>
    <property type="match status" value="1"/>
</dbReference>
<proteinExistence type="inferred from homology"/>
<dbReference type="SMART" id="SM00173">
    <property type="entry name" value="RAS"/>
    <property type="match status" value="1"/>
</dbReference>
<dbReference type="GO" id="GO:0005525">
    <property type="term" value="F:GTP binding"/>
    <property type="evidence" value="ECO:0007669"/>
    <property type="project" value="UniProtKB-KW"/>
</dbReference>
<dbReference type="InterPro" id="IPR027417">
    <property type="entry name" value="P-loop_NTPase"/>
</dbReference>
<dbReference type="SUPFAM" id="SSF52540">
    <property type="entry name" value="P-loop containing nucleoside triphosphate hydrolases"/>
    <property type="match status" value="1"/>
</dbReference>
<keyword evidence="2" id="KW-0547">Nucleotide-binding</keyword>
<keyword evidence="4" id="KW-0449">Lipoprotein</keyword>
<dbReference type="SMART" id="SM00175">
    <property type="entry name" value="RAB"/>
    <property type="match status" value="1"/>
</dbReference>
<dbReference type="GO" id="GO:0003924">
    <property type="term" value="F:GTPase activity"/>
    <property type="evidence" value="ECO:0007669"/>
    <property type="project" value="InterPro"/>
</dbReference>
<dbReference type="CDD" id="cd00154">
    <property type="entry name" value="Rab"/>
    <property type="match status" value="1"/>
</dbReference>
<comment type="similarity">
    <text evidence="1">Belongs to the small GTPase superfamily. Rab family.</text>
</comment>
<evidence type="ECO:0000256" key="1">
    <source>
        <dbReference type="ARBA" id="ARBA00006270"/>
    </source>
</evidence>
<dbReference type="InterPro" id="IPR001806">
    <property type="entry name" value="Small_GTPase"/>
</dbReference>
<comment type="caution">
    <text evidence="5">The sequence shown here is derived from an EMBL/GenBank/DDBJ whole genome shotgun (WGS) entry which is preliminary data.</text>
</comment>
<dbReference type="NCBIfam" id="TIGR00231">
    <property type="entry name" value="small_GTP"/>
    <property type="match status" value="1"/>
</dbReference>
<keyword evidence="4" id="KW-0636">Prenylation</keyword>
<dbReference type="PANTHER" id="PTHR47981:SF20">
    <property type="entry name" value="RAS-RELATED PROTEIN RAB-7A"/>
    <property type="match status" value="1"/>
</dbReference>
<dbReference type="PRINTS" id="PR00449">
    <property type="entry name" value="RASTRNSFRMNG"/>
</dbReference>
<keyword evidence="3" id="KW-0342">GTP-binding</keyword>
<dbReference type="Gene3D" id="3.40.50.300">
    <property type="entry name" value="P-loop containing nucleotide triphosphate hydrolases"/>
    <property type="match status" value="1"/>
</dbReference>
<dbReference type="EMBL" id="RBNJ01005563">
    <property type="protein sequence ID" value="RUS29142.1"/>
    <property type="molecule type" value="Genomic_DNA"/>
</dbReference>
<organism evidence="5 6">
    <name type="scientific">Jimgerdemannia flammicorona</name>
    <dbReference type="NCBI Taxonomy" id="994334"/>
    <lineage>
        <taxon>Eukaryota</taxon>
        <taxon>Fungi</taxon>
        <taxon>Fungi incertae sedis</taxon>
        <taxon>Mucoromycota</taxon>
        <taxon>Mucoromycotina</taxon>
        <taxon>Endogonomycetes</taxon>
        <taxon>Endogonales</taxon>
        <taxon>Endogonaceae</taxon>
        <taxon>Jimgerdemannia</taxon>
    </lineage>
</organism>
<dbReference type="AlphaFoldDB" id="A0A433QH67"/>
<evidence type="ECO:0000256" key="2">
    <source>
        <dbReference type="ARBA" id="ARBA00022741"/>
    </source>
</evidence>
<name>A0A433QH67_9FUNG</name>
<keyword evidence="6" id="KW-1185">Reference proteome</keyword>
<dbReference type="SMART" id="SM00174">
    <property type="entry name" value="RHO"/>
    <property type="match status" value="1"/>
</dbReference>
<dbReference type="Pfam" id="PF00071">
    <property type="entry name" value="Ras"/>
    <property type="match status" value="1"/>
</dbReference>
<gene>
    <name evidence="5" type="ORF">BC938DRAFT_480997</name>
</gene>
<dbReference type="PANTHER" id="PTHR47981">
    <property type="entry name" value="RAB FAMILY"/>
    <property type="match status" value="1"/>
</dbReference>